<feature type="domain" description="Teneurin-like YD-shell" evidence="4">
    <location>
        <begin position="408"/>
        <end position="511"/>
    </location>
</feature>
<proteinExistence type="predicted"/>
<dbReference type="Proteomes" id="UP000181951">
    <property type="component" value="Unassembled WGS sequence"/>
</dbReference>
<feature type="compositionally biased region" description="Polar residues" evidence="2">
    <location>
        <begin position="751"/>
        <end position="760"/>
    </location>
</feature>
<feature type="domain" description="Teneurin-like YD-shell" evidence="4">
    <location>
        <begin position="733"/>
        <end position="836"/>
    </location>
</feature>
<keyword evidence="6" id="KW-1185">Reference proteome</keyword>
<feature type="compositionally biased region" description="Low complexity" evidence="2">
    <location>
        <begin position="890"/>
        <end position="903"/>
    </location>
</feature>
<sequence length="1873" mass="195872">MGQYFRWTLPVNQRSDSGSRLREYRVRTSAIPFLALALALALATALVLVVQLATPVRALAAARSSHPAQSRSHPARSKTPAAPAGRGPVSKALAASATAHHGYPKGTRPPVVPPGIKAAGKQYKLSAQQLAAAPKPVAPKPAVTAVKPAVTAATAGGATNLVLRSGFDFNDTSLVLYFGATAPGISSWQSWKATVYDPSTGAAQDSVALKPSDAALCQVPAQYCRSFGSADGWALTGGHQYYVTITVTFTDGTTALSAASAQASARTVADPPPLPSAQVAGCSCADVLFPTGGGQVVRGSGVNTATGAFSMSADDLRLAGFGATFDAARTYASDNTTAGSMGIGWSWSYDIKVIPPASGQTSVTVRAEDGAQAVYTAGSGAAYNRPVGVRANLSAVSGGGWKLVTPDQTSYTFDTTGRLVSVLDTHGNGVKLAYTSSAITLTDAAGRVVTGALNSSGLLTSLTLPDRRKVSFTYTGNLLTAATDAAGNTWTFGYTNGLLTTLVDPTGVTQLTNTYSGNRVVKQVDASGAATTFAWDATNQESTTTDPDGVPYYDGYRGNSWVYSQNGNGDTANQRYDNEINADLFVDPEGNQTIKAYDASSNLTSMTAADPFDFQVSNTYDASNNLTTHTDALGHTSRFGYTSLDELSSVVAPAGDDTTFTYDSRGLVTSMTDPRGKTTGLAYDSSGNLISQTTPMGEKSTYTYDASGRMLTAVDPRGNLSGATALNFTTTYGYDNLDRVTSVLAPRKAHPSTTSYNSRGEVTGTADPLSHSSSYTYDSVLGRTATTTDPNGGITSYTYTTAGRQASVTDPVGDKTTMTYDSRGNVSTVTSPGGNVPGANAADFTTTYTYDFNENRVRTSHPYPGGGTITRDTRFDQLNRGTSSIDPLGNTTTTTYDNNGNVTSVADPQGGTSSYTYDANGRPVAMTAPTGGGFSDVYDAAGNIIKSTSPTGGVSTFTYNDDGKVATAVDPRGNASGANPADYTADYGYDAAGNLASLTDQLGAKTTFTYDSNNRVTAATDAKGHAVTYKYLDDNTIQAVIGPDGNTKADTTYSYDNVGNVVSRTDAVGNTRYTYDKLGRVVDYKNPINFDTLFTYDAEGNLASKVLPAYNTPASATTISYSYDTLDRLTSENEAGNLVHNWGFDADNDVTSLADPSGVRNQTFDSLGRLTSVSRGGQSFSYGYDSDGNVTSRTWPDGTTLESTYDAADQQTGLTVSGGQAGSTAASYGFSYDPSGRLSRTTYPTANHLTTDRTYDRAGRISDLNSHDDSGTVARYQLTRDPVGNPTGITTTRGAASQHVAYTYDAFDRLTAACVGADCTSPTGKTAYTYDGVGNRLSQTLSGSAGNSTTSYTYDSASQLNSSTTTTPSGSTQTTYLYDRPGHLVQEGNDTFTYNLDGTMSSATVGGNTTNYAYDAQGLQLSATTNAGTSSAQTRSWQTDVNAGLPQLALETDTSGGTSTTKGFLQGPDFTPVGLLTGGSTDSYAPDTVDGVASVLTPSGTTAAEYDYDPFGNARTDGTASVVPTVDNPIKFAGGYQDSTLGNRYSSVARAYDPSTGRFNGVDPVGQSDREPSASPYAYVADRATNYRDPSGACSSDPNHNAAQALALKQLDANYGYDNVYADCPNYRKLLHGGPLQVAATQPAANPDIVVGMPGFTYLYEVKPASDQLSGAWVGTKKGPKQLPPRQELWFSQMLRYLYALRAGGYPNVQPGPDILPDSMTYPDGTILTIFSGSDWGKYAASDQRAATYDNTGIIYYRTIKPPRRRAPTKPPVTPGAQTKQNDKETPKQDPAATPTQGPADPGAVSEDWAGDLITLGASFAIAAVVVALLPEEIVGGLLFGGAELAEEAGIPGAATVVNGIEQGAKDLYDLVA</sequence>
<dbReference type="Pfam" id="PF20148">
    <property type="entry name" value="DUF6531"/>
    <property type="match status" value="1"/>
</dbReference>
<dbReference type="InterPro" id="IPR050708">
    <property type="entry name" value="T6SS_VgrG/RHS"/>
</dbReference>
<evidence type="ECO:0000313" key="6">
    <source>
        <dbReference type="Proteomes" id="UP000181951"/>
    </source>
</evidence>
<feature type="region of interest" description="Disordered" evidence="2">
    <location>
        <begin position="63"/>
        <end position="115"/>
    </location>
</feature>
<accession>A0A1H8UIE8</accession>
<dbReference type="Gene3D" id="2.180.10.10">
    <property type="entry name" value="RHS repeat-associated core"/>
    <property type="match status" value="3"/>
</dbReference>
<evidence type="ECO:0000259" key="4">
    <source>
        <dbReference type="Pfam" id="PF25023"/>
    </source>
</evidence>
<feature type="domain" description="Teneurin-like YD-shell" evidence="4">
    <location>
        <begin position="1249"/>
        <end position="1426"/>
    </location>
</feature>
<feature type="compositionally biased region" description="Polar residues" evidence="2">
    <location>
        <begin position="816"/>
        <end position="833"/>
    </location>
</feature>
<organism evidence="5 6">
    <name type="scientific">Actinacidiphila rubida</name>
    <dbReference type="NCBI Taxonomy" id="310780"/>
    <lineage>
        <taxon>Bacteria</taxon>
        <taxon>Bacillati</taxon>
        <taxon>Actinomycetota</taxon>
        <taxon>Actinomycetes</taxon>
        <taxon>Kitasatosporales</taxon>
        <taxon>Streptomycetaceae</taxon>
        <taxon>Actinacidiphila</taxon>
    </lineage>
</organism>
<feature type="region of interest" description="Disordered" evidence="2">
    <location>
        <begin position="1342"/>
        <end position="1374"/>
    </location>
</feature>
<evidence type="ECO:0000256" key="1">
    <source>
        <dbReference type="ARBA" id="ARBA00022737"/>
    </source>
</evidence>
<dbReference type="NCBIfam" id="TIGR01643">
    <property type="entry name" value="YD_repeat_2x"/>
    <property type="match status" value="15"/>
</dbReference>
<evidence type="ECO:0000313" key="5">
    <source>
        <dbReference type="EMBL" id="SEP02965.1"/>
    </source>
</evidence>
<dbReference type="InterPro" id="IPR006530">
    <property type="entry name" value="YD"/>
</dbReference>
<evidence type="ECO:0000256" key="2">
    <source>
        <dbReference type="SAM" id="MobiDB-lite"/>
    </source>
</evidence>
<feature type="compositionally biased region" description="Low complexity" evidence="2">
    <location>
        <begin position="1362"/>
        <end position="1374"/>
    </location>
</feature>
<feature type="domain" description="DUF6531" evidence="3">
    <location>
        <begin position="300"/>
        <end position="375"/>
    </location>
</feature>
<dbReference type="STRING" id="310780.SAMN05216267_107411"/>
<dbReference type="PANTHER" id="PTHR32305:SF15">
    <property type="entry name" value="PROTEIN RHSA-RELATED"/>
    <property type="match status" value="1"/>
</dbReference>
<dbReference type="InterPro" id="IPR045351">
    <property type="entry name" value="DUF6531"/>
</dbReference>
<dbReference type="Pfam" id="PF25023">
    <property type="entry name" value="TEN_YD-shell"/>
    <property type="match status" value="3"/>
</dbReference>
<reference evidence="5 6" key="1">
    <citation type="submission" date="2016-10" db="EMBL/GenBank/DDBJ databases">
        <authorList>
            <person name="de Groot N.N."/>
        </authorList>
    </citation>
    <scope>NUCLEOTIDE SEQUENCE [LARGE SCALE GENOMIC DNA]</scope>
    <source>
        <strain evidence="5 6">CGMCC 4.2026</strain>
    </source>
</reference>
<dbReference type="InterPro" id="IPR031325">
    <property type="entry name" value="RHS_repeat"/>
</dbReference>
<dbReference type="InterPro" id="IPR056823">
    <property type="entry name" value="TEN-like_YD-shell"/>
</dbReference>
<dbReference type="Pfam" id="PF05593">
    <property type="entry name" value="RHS_repeat"/>
    <property type="match status" value="7"/>
</dbReference>
<feature type="compositionally biased region" description="Polar residues" evidence="2">
    <location>
        <begin position="1342"/>
        <end position="1361"/>
    </location>
</feature>
<feature type="region of interest" description="Disordered" evidence="2">
    <location>
        <begin position="879"/>
        <end position="909"/>
    </location>
</feature>
<evidence type="ECO:0000259" key="3">
    <source>
        <dbReference type="Pfam" id="PF20148"/>
    </source>
</evidence>
<name>A0A1H8UIE8_9ACTN</name>
<feature type="region of interest" description="Disordered" evidence="2">
    <location>
        <begin position="748"/>
        <end position="770"/>
    </location>
</feature>
<dbReference type="NCBIfam" id="TIGR03696">
    <property type="entry name" value="Rhs_assc_core"/>
    <property type="match status" value="1"/>
</dbReference>
<protein>
    <submittedName>
        <fullName evidence="5">RHS repeat-associated core domain-containing protein</fullName>
    </submittedName>
</protein>
<dbReference type="InterPro" id="IPR022385">
    <property type="entry name" value="Rhs_assc_core"/>
</dbReference>
<feature type="region of interest" description="Disordered" evidence="2">
    <location>
        <begin position="1760"/>
        <end position="1806"/>
    </location>
</feature>
<gene>
    <name evidence="5" type="ORF">SAMN05216267_107411</name>
</gene>
<dbReference type="PANTHER" id="PTHR32305">
    <property type="match status" value="1"/>
</dbReference>
<feature type="region of interest" description="Disordered" evidence="2">
    <location>
        <begin position="808"/>
        <end position="840"/>
    </location>
</feature>
<keyword evidence="1" id="KW-0677">Repeat</keyword>
<dbReference type="EMBL" id="FODD01000074">
    <property type="protein sequence ID" value="SEP02965.1"/>
    <property type="molecule type" value="Genomic_DNA"/>
</dbReference>